<keyword evidence="3" id="KW-0482">Metalloprotease</keyword>
<proteinExistence type="predicted"/>
<dbReference type="EMBL" id="MWIP01000007">
    <property type="protein sequence ID" value="KAF1686276.1"/>
    <property type="molecule type" value="Genomic_DNA"/>
</dbReference>
<dbReference type="GO" id="GO:0004175">
    <property type="term" value="F:endopeptidase activity"/>
    <property type="evidence" value="ECO:0007669"/>
    <property type="project" value="UniProtKB-ARBA"/>
</dbReference>
<organism evidence="3 4">
    <name type="scientific">Pseudoxanthomonas broegbernensis</name>
    <dbReference type="NCBI Taxonomy" id="83619"/>
    <lineage>
        <taxon>Bacteria</taxon>
        <taxon>Pseudomonadati</taxon>
        <taxon>Pseudomonadota</taxon>
        <taxon>Gammaproteobacteria</taxon>
        <taxon>Lysobacterales</taxon>
        <taxon>Lysobacteraceae</taxon>
        <taxon>Pseudoxanthomonas</taxon>
    </lineage>
</organism>
<dbReference type="RefSeq" id="WP_162311074.1">
    <property type="nucleotide sequence ID" value="NZ_JACHGU010000001.1"/>
</dbReference>
<name>A0A7V8GM55_9GAMM</name>
<feature type="domain" description="CAAX prenyl protease 2/Lysostaphin resistance protein A-like" evidence="2">
    <location>
        <begin position="146"/>
        <end position="254"/>
    </location>
</feature>
<reference evidence="3 4" key="1">
    <citation type="submission" date="2017-10" db="EMBL/GenBank/DDBJ databases">
        <title>Whole genome sequencing of Pseudoxanthomonas broegbernensis DSM 12573(T).</title>
        <authorList>
            <person name="Kumar S."/>
            <person name="Bansal K."/>
            <person name="Kaur A."/>
            <person name="Patil P."/>
            <person name="Sharma S."/>
            <person name="Patil P.B."/>
        </authorList>
    </citation>
    <scope>NUCLEOTIDE SEQUENCE [LARGE SCALE GENOMIC DNA]</scope>
    <source>
        <strain evidence="3 4">DSM 12573</strain>
    </source>
</reference>
<keyword evidence="1" id="KW-1133">Transmembrane helix</keyword>
<feature type="transmembrane region" description="Helical" evidence="1">
    <location>
        <begin position="109"/>
        <end position="130"/>
    </location>
</feature>
<evidence type="ECO:0000313" key="4">
    <source>
        <dbReference type="Proteomes" id="UP000462066"/>
    </source>
</evidence>
<dbReference type="AlphaFoldDB" id="A0A7V8GM55"/>
<feature type="transmembrane region" description="Helical" evidence="1">
    <location>
        <begin position="188"/>
        <end position="211"/>
    </location>
</feature>
<keyword evidence="1" id="KW-0472">Membrane</keyword>
<evidence type="ECO:0000259" key="2">
    <source>
        <dbReference type="Pfam" id="PF02517"/>
    </source>
</evidence>
<feature type="transmembrane region" description="Helical" evidence="1">
    <location>
        <begin position="20"/>
        <end position="38"/>
    </location>
</feature>
<feature type="transmembrane region" description="Helical" evidence="1">
    <location>
        <begin position="217"/>
        <end position="237"/>
    </location>
</feature>
<keyword evidence="1" id="KW-0812">Transmembrane</keyword>
<keyword evidence="3" id="KW-0645">Protease</keyword>
<feature type="transmembrane region" description="Helical" evidence="1">
    <location>
        <begin position="244"/>
        <end position="263"/>
    </location>
</feature>
<sequence>MSAPPSSPPSSALQDLKLAAAWGALAALSVAAVVPYLMQLMPERFARLPLPLGVVVAMQAAQALVLLGLLSWLGLRMGHRVGLGSPVLRAWLVLRTLPDWARLRPLQTMLLGMAAGAAILGLSALVDGFLPPAVHPPAQATAGASALNGLLASFYGGIAEELQLRLFLMTLLVWVVARRRGAPPPSAYWVAIAVAALLFGAGHLPAAAHVWGLDAAVVARTLLLNGVGGMVFGWLYWKRGIEMAMLAHFAADLVLHVLAPVLLPGTAP</sequence>
<evidence type="ECO:0000256" key="1">
    <source>
        <dbReference type="SAM" id="Phobius"/>
    </source>
</evidence>
<dbReference type="Pfam" id="PF02517">
    <property type="entry name" value="Rce1-like"/>
    <property type="match status" value="1"/>
</dbReference>
<accession>A0A7V8GM55</accession>
<dbReference type="GO" id="GO:0008237">
    <property type="term" value="F:metallopeptidase activity"/>
    <property type="evidence" value="ECO:0007669"/>
    <property type="project" value="UniProtKB-KW"/>
</dbReference>
<evidence type="ECO:0000313" key="3">
    <source>
        <dbReference type="EMBL" id="KAF1686276.1"/>
    </source>
</evidence>
<dbReference type="GO" id="GO:0080120">
    <property type="term" value="P:CAAX-box protein maturation"/>
    <property type="evidence" value="ECO:0007669"/>
    <property type="project" value="UniProtKB-ARBA"/>
</dbReference>
<protein>
    <submittedName>
        <fullName evidence="3">CPBP family intramembrane metalloprotease</fullName>
    </submittedName>
</protein>
<feature type="transmembrane region" description="Helical" evidence="1">
    <location>
        <begin position="50"/>
        <end position="75"/>
    </location>
</feature>
<keyword evidence="3" id="KW-0378">Hydrolase</keyword>
<dbReference type="Proteomes" id="UP000462066">
    <property type="component" value="Unassembled WGS sequence"/>
</dbReference>
<dbReference type="GO" id="GO:0006508">
    <property type="term" value="P:proteolysis"/>
    <property type="evidence" value="ECO:0007669"/>
    <property type="project" value="UniProtKB-KW"/>
</dbReference>
<gene>
    <name evidence="3" type="ORF">B1992_08605</name>
</gene>
<comment type="caution">
    <text evidence="3">The sequence shown here is derived from an EMBL/GenBank/DDBJ whole genome shotgun (WGS) entry which is preliminary data.</text>
</comment>
<dbReference type="InterPro" id="IPR003675">
    <property type="entry name" value="Rce1/LyrA-like_dom"/>
</dbReference>
<keyword evidence="4" id="KW-1185">Reference proteome</keyword>